<protein>
    <submittedName>
        <fullName evidence="1">5300_t:CDS:1</fullName>
    </submittedName>
</protein>
<dbReference type="Proteomes" id="UP000789525">
    <property type="component" value="Unassembled WGS sequence"/>
</dbReference>
<feature type="non-terminal residue" evidence="1">
    <location>
        <position position="1"/>
    </location>
</feature>
<name>A0ACA9R0C4_9GLOM</name>
<accession>A0ACA9R0C4</accession>
<sequence length="42" mass="4281">TIPIPPDTSATPCCSISSPTFTATPVKKKATKGKLPPQDALA</sequence>
<comment type="caution">
    <text evidence="1">The sequence shown here is derived from an EMBL/GenBank/DDBJ whole genome shotgun (WGS) entry which is preliminary data.</text>
</comment>
<gene>
    <name evidence="1" type="ORF">ACOLOM_LOCUS13806</name>
</gene>
<organism evidence="1 2">
    <name type="scientific">Acaulospora colombiana</name>
    <dbReference type="NCBI Taxonomy" id="27376"/>
    <lineage>
        <taxon>Eukaryota</taxon>
        <taxon>Fungi</taxon>
        <taxon>Fungi incertae sedis</taxon>
        <taxon>Mucoromycota</taxon>
        <taxon>Glomeromycotina</taxon>
        <taxon>Glomeromycetes</taxon>
        <taxon>Diversisporales</taxon>
        <taxon>Acaulosporaceae</taxon>
        <taxon>Acaulospora</taxon>
    </lineage>
</organism>
<keyword evidence="2" id="KW-1185">Reference proteome</keyword>
<feature type="non-terminal residue" evidence="1">
    <location>
        <position position="42"/>
    </location>
</feature>
<evidence type="ECO:0000313" key="1">
    <source>
        <dbReference type="EMBL" id="CAG8771254.1"/>
    </source>
</evidence>
<proteinExistence type="predicted"/>
<evidence type="ECO:0000313" key="2">
    <source>
        <dbReference type="Proteomes" id="UP000789525"/>
    </source>
</evidence>
<dbReference type="EMBL" id="CAJVPT010065012">
    <property type="protein sequence ID" value="CAG8771254.1"/>
    <property type="molecule type" value="Genomic_DNA"/>
</dbReference>
<reference evidence="1" key="1">
    <citation type="submission" date="2021-06" db="EMBL/GenBank/DDBJ databases">
        <authorList>
            <person name="Kallberg Y."/>
            <person name="Tangrot J."/>
            <person name="Rosling A."/>
        </authorList>
    </citation>
    <scope>NUCLEOTIDE SEQUENCE</scope>
    <source>
        <strain evidence="1">CL356</strain>
    </source>
</reference>